<reference evidence="2 3" key="1">
    <citation type="journal article" date="2024" name="IMA Fungus">
        <title>IMA Genome - F19 : A genome assembly and annotation guide to empower mycologists, including annotated draft genome sequences of Ceratocystis pirilliformis, Diaporthe australafricana, Fusarium ophioides, Paecilomyces lecythidis, and Sporothrix stenoceras.</title>
        <authorList>
            <person name="Aylward J."/>
            <person name="Wilson A.M."/>
            <person name="Visagie C.M."/>
            <person name="Spraker J."/>
            <person name="Barnes I."/>
            <person name="Buitendag C."/>
            <person name="Ceriani C."/>
            <person name="Del Mar Angel L."/>
            <person name="du Plessis D."/>
            <person name="Fuchs T."/>
            <person name="Gasser K."/>
            <person name="Kramer D."/>
            <person name="Li W."/>
            <person name="Munsamy K."/>
            <person name="Piso A."/>
            <person name="Price J.L."/>
            <person name="Sonnekus B."/>
            <person name="Thomas C."/>
            <person name="van der Nest A."/>
            <person name="van Dijk A."/>
            <person name="van Heerden A."/>
            <person name="van Vuuren N."/>
            <person name="Yilmaz N."/>
            <person name="Duong T.A."/>
            <person name="van der Merwe N.A."/>
            <person name="Wingfield M.J."/>
            <person name="Wingfield B.D."/>
        </authorList>
    </citation>
    <scope>NUCLEOTIDE SEQUENCE [LARGE SCALE GENOMIC DNA]</scope>
    <source>
        <strain evidence="2 3">CMW 18167</strain>
    </source>
</reference>
<sequence>MGLQILRVPHLGGIDVAYQMPHVYDRKKPTLLLIHSFMANSDQYLPQFGNKELTDAVNLIAVDLLGHGQTRTKCENYTYWDSAYMLIQLLDALTITKFYALGTSQGGWIAARLALLAPTRVQGIFPLGTSMDSESERSRNLGCWDIRPIGEPLIQQFTADAPAPDFGLTEEFCNLLVDMGFGKDVDSAIRQMLIKGVQENYRHEDGRKRARMSMINLSDRDGLHGRLADVVCPVLWLHGTSDPVYSIANAEETIKLFTQSPKAIVQVIQGGQHFLSASNPVEVDAAVLSFIKETQFERPEAPRDLPIDAPLKRLMLDTRS</sequence>
<keyword evidence="3" id="KW-1185">Reference proteome</keyword>
<protein>
    <recommendedName>
        <fullName evidence="1">AB hydrolase-1 domain-containing protein</fullName>
    </recommendedName>
</protein>
<dbReference type="InterPro" id="IPR000639">
    <property type="entry name" value="Epox_hydrolase-like"/>
</dbReference>
<dbReference type="InterPro" id="IPR029058">
    <property type="entry name" value="AB_hydrolase_fold"/>
</dbReference>
<dbReference type="Pfam" id="PF00561">
    <property type="entry name" value="Abhydrolase_1"/>
    <property type="match status" value="1"/>
</dbReference>
<dbReference type="Proteomes" id="UP001583193">
    <property type="component" value="Unassembled WGS sequence"/>
</dbReference>
<dbReference type="InterPro" id="IPR050266">
    <property type="entry name" value="AB_hydrolase_sf"/>
</dbReference>
<gene>
    <name evidence="2" type="ORF">Plec18167_005955</name>
</gene>
<evidence type="ECO:0000313" key="2">
    <source>
        <dbReference type="EMBL" id="KAL1874719.1"/>
    </source>
</evidence>
<accession>A0ABR3XFJ8</accession>
<dbReference type="SUPFAM" id="SSF53474">
    <property type="entry name" value="alpha/beta-Hydrolases"/>
    <property type="match status" value="1"/>
</dbReference>
<evidence type="ECO:0000313" key="3">
    <source>
        <dbReference type="Proteomes" id="UP001583193"/>
    </source>
</evidence>
<proteinExistence type="predicted"/>
<dbReference type="PANTHER" id="PTHR43798">
    <property type="entry name" value="MONOACYLGLYCEROL LIPASE"/>
    <property type="match status" value="1"/>
</dbReference>
<dbReference type="PRINTS" id="PR00412">
    <property type="entry name" value="EPOXHYDRLASE"/>
</dbReference>
<feature type="domain" description="AB hydrolase-1" evidence="1">
    <location>
        <begin position="29"/>
        <end position="278"/>
    </location>
</feature>
<dbReference type="PANTHER" id="PTHR43798:SF33">
    <property type="entry name" value="HYDROLASE, PUTATIVE (AFU_ORTHOLOGUE AFUA_2G14860)-RELATED"/>
    <property type="match status" value="1"/>
</dbReference>
<dbReference type="EMBL" id="JAVDPF010000019">
    <property type="protein sequence ID" value="KAL1874719.1"/>
    <property type="molecule type" value="Genomic_DNA"/>
</dbReference>
<dbReference type="Gene3D" id="3.40.50.1820">
    <property type="entry name" value="alpha/beta hydrolase"/>
    <property type="match status" value="1"/>
</dbReference>
<comment type="caution">
    <text evidence="2">The sequence shown here is derived from an EMBL/GenBank/DDBJ whole genome shotgun (WGS) entry which is preliminary data.</text>
</comment>
<evidence type="ECO:0000259" key="1">
    <source>
        <dbReference type="Pfam" id="PF00561"/>
    </source>
</evidence>
<organism evidence="2 3">
    <name type="scientific">Paecilomyces lecythidis</name>
    <dbReference type="NCBI Taxonomy" id="3004212"/>
    <lineage>
        <taxon>Eukaryota</taxon>
        <taxon>Fungi</taxon>
        <taxon>Dikarya</taxon>
        <taxon>Ascomycota</taxon>
        <taxon>Pezizomycotina</taxon>
        <taxon>Eurotiomycetes</taxon>
        <taxon>Eurotiomycetidae</taxon>
        <taxon>Eurotiales</taxon>
        <taxon>Thermoascaceae</taxon>
        <taxon>Paecilomyces</taxon>
    </lineage>
</organism>
<name>A0ABR3XFJ8_9EURO</name>
<dbReference type="InterPro" id="IPR000073">
    <property type="entry name" value="AB_hydrolase_1"/>
</dbReference>